<dbReference type="Pfam" id="PF02371">
    <property type="entry name" value="Transposase_20"/>
    <property type="match status" value="1"/>
</dbReference>
<dbReference type="GO" id="GO:0006313">
    <property type="term" value="P:DNA transposition"/>
    <property type="evidence" value="ECO:0007669"/>
    <property type="project" value="InterPro"/>
</dbReference>
<comment type="caution">
    <text evidence="2">The sequence shown here is derived from an EMBL/GenBank/DDBJ whole genome shotgun (WGS) entry which is preliminary data.</text>
</comment>
<sequence length="187" mass="21275">MLATAGDNPDRSTTTAPFAALCGVAPIPVSSRTRQRFRLSRGGDRQANASLHRIVLLRKRHMDPRTMAYIDRRTAEGLFDRDIVRWLKRHVANEMFVLLAHPATALPSGPRLRQHRHTVGVVLTEAAKQLDVPYQRLRRLEIGQRAGPNLPYQRKFIGLTPQPNPTQKNRSLLWEHPLRGTRPTVFT</sequence>
<evidence type="ECO:0000313" key="3">
    <source>
        <dbReference type="Proteomes" id="UP000298313"/>
    </source>
</evidence>
<evidence type="ECO:0000313" key="2">
    <source>
        <dbReference type="EMBL" id="TFD82510.1"/>
    </source>
</evidence>
<dbReference type="PANTHER" id="PTHR33055">
    <property type="entry name" value="TRANSPOSASE FOR INSERTION SEQUENCE ELEMENT IS1111A"/>
    <property type="match status" value="1"/>
</dbReference>
<dbReference type="AlphaFoldDB" id="A0A4R9BEJ0"/>
<evidence type="ECO:0000259" key="1">
    <source>
        <dbReference type="Pfam" id="PF02371"/>
    </source>
</evidence>
<keyword evidence="3" id="KW-1185">Reference proteome</keyword>
<dbReference type="PANTHER" id="PTHR33055:SF16">
    <property type="entry name" value="TRANSPOSASE FOR INSERTION SEQUENCE ELEMENT IS1547"/>
    <property type="match status" value="1"/>
</dbReference>
<dbReference type="EMBL" id="SOHH01000025">
    <property type="protein sequence ID" value="TFD82510.1"/>
    <property type="molecule type" value="Genomic_DNA"/>
</dbReference>
<dbReference type="Proteomes" id="UP000298313">
    <property type="component" value="Unassembled WGS sequence"/>
</dbReference>
<reference evidence="2 3" key="1">
    <citation type="submission" date="2019-03" db="EMBL/GenBank/DDBJ databases">
        <title>Genomics of glacier-inhabiting Cryobacterium strains.</title>
        <authorList>
            <person name="Liu Q."/>
            <person name="Xin Y.-H."/>
        </authorList>
    </citation>
    <scope>NUCLEOTIDE SEQUENCE [LARGE SCALE GENOMIC DNA]</scope>
    <source>
        <strain evidence="2 3">Hh4</strain>
    </source>
</reference>
<organism evidence="2 3">
    <name type="scientific">Cryobacterium fucosi</name>
    <dbReference type="NCBI Taxonomy" id="1259157"/>
    <lineage>
        <taxon>Bacteria</taxon>
        <taxon>Bacillati</taxon>
        <taxon>Actinomycetota</taxon>
        <taxon>Actinomycetes</taxon>
        <taxon>Micrococcales</taxon>
        <taxon>Microbacteriaceae</taxon>
        <taxon>Cryobacterium</taxon>
    </lineage>
</organism>
<name>A0A4R9BEJ0_9MICO</name>
<dbReference type="InterPro" id="IPR047650">
    <property type="entry name" value="Transpos_IS110"/>
</dbReference>
<proteinExistence type="predicted"/>
<protein>
    <recommendedName>
        <fullName evidence="1">Transposase IS116/IS110/IS902 C-terminal domain-containing protein</fullName>
    </recommendedName>
</protein>
<accession>A0A4R9BEJ0</accession>
<dbReference type="InterPro" id="IPR003346">
    <property type="entry name" value="Transposase_20"/>
</dbReference>
<gene>
    <name evidence="2" type="ORF">E3T48_02300</name>
</gene>
<dbReference type="GO" id="GO:0004803">
    <property type="term" value="F:transposase activity"/>
    <property type="evidence" value="ECO:0007669"/>
    <property type="project" value="InterPro"/>
</dbReference>
<dbReference type="OrthoDB" id="4337860at2"/>
<feature type="domain" description="Transposase IS116/IS110/IS902 C-terminal" evidence="1">
    <location>
        <begin position="1"/>
        <end position="69"/>
    </location>
</feature>
<dbReference type="GO" id="GO:0003677">
    <property type="term" value="F:DNA binding"/>
    <property type="evidence" value="ECO:0007669"/>
    <property type="project" value="InterPro"/>
</dbReference>